<accession>A0A841LZ46</accession>
<keyword evidence="2" id="KW-0812">Transmembrane</keyword>
<dbReference type="NCBIfam" id="TIGR01352">
    <property type="entry name" value="tonB_Cterm"/>
    <property type="match status" value="1"/>
</dbReference>
<dbReference type="InterPro" id="IPR006260">
    <property type="entry name" value="TonB/TolA_C"/>
</dbReference>
<reference evidence="7 8" key="1">
    <citation type="submission" date="2020-08" db="EMBL/GenBank/DDBJ databases">
        <title>Genomic Encyclopedia of Type Strains, Phase IV (KMG-IV): sequencing the most valuable type-strain genomes for metagenomic binning, comparative biology and taxonomic classification.</title>
        <authorList>
            <person name="Goeker M."/>
        </authorList>
    </citation>
    <scope>NUCLEOTIDE SEQUENCE [LARGE SCALE GENOMIC DNA]</scope>
    <source>
        <strain evidence="7 8">DSM 22336</strain>
    </source>
</reference>
<dbReference type="PROSITE" id="PS52015">
    <property type="entry name" value="TONB_CTD"/>
    <property type="match status" value="1"/>
</dbReference>
<dbReference type="Pfam" id="PF03544">
    <property type="entry name" value="TonB_C"/>
    <property type="match status" value="1"/>
</dbReference>
<gene>
    <name evidence="7" type="ORF">FHS77_003294</name>
</gene>
<dbReference type="GO" id="GO:0055085">
    <property type="term" value="P:transmembrane transport"/>
    <property type="evidence" value="ECO:0007669"/>
    <property type="project" value="InterPro"/>
</dbReference>
<name>A0A841LZ46_9HYPH</name>
<dbReference type="Proteomes" id="UP000555393">
    <property type="component" value="Unassembled WGS sequence"/>
</dbReference>
<protein>
    <submittedName>
        <fullName evidence="7">TonB family protein</fullName>
    </submittedName>
</protein>
<sequence>TDNHTALQELAPFPIQQAGKGTVSDKVETNTVYLSSREIDKLSLSGTAAGIGLLNSCVNRVVAQLAAERREREKWEYLPKDPFASQLPPGPKPATPRSNPGSWVSARDYPTRALREKREGKTSFFLTVGAHGLVTNCQITRSSGHTDLDETTCTNIQRRARFLPAIDDKGVEIPGTWSSTVNWQVPDIQPPLPSP</sequence>
<dbReference type="InterPro" id="IPR037682">
    <property type="entry name" value="TonB_C"/>
</dbReference>
<evidence type="ECO:0000313" key="7">
    <source>
        <dbReference type="EMBL" id="MBB6262706.1"/>
    </source>
</evidence>
<dbReference type="EMBL" id="JACIIU010000072">
    <property type="protein sequence ID" value="MBB6262706.1"/>
    <property type="molecule type" value="Genomic_DNA"/>
</dbReference>
<keyword evidence="3" id="KW-1133">Transmembrane helix</keyword>
<evidence type="ECO:0000256" key="4">
    <source>
        <dbReference type="ARBA" id="ARBA00023136"/>
    </source>
</evidence>
<keyword evidence="8" id="KW-1185">Reference proteome</keyword>
<dbReference type="Gene3D" id="3.30.1150.10">
    <property type="match status" value="1"/>
</dbReference>
<dbReference type="RefSeq" id="WP_184224902.1">
    <property type="nucleotide sequence ID" value="NZ_JACIIU010000072.1"/>
</dbReference>
<dbReference type="GO" id="GO:0016020">
    <property type="term" value="C:membrane"/>
    <property type="evidence" value="ECO:0007669"/>
    <property type="project" value="UniProtKB-SubCell"/>
</dbReference>
<keyword evidence="4" id="KW-0472">Membrane</keyword>
<evidence type="ECO:0000256" key="1">
    <source>
        <dbReference type="ARBA" id="ARBA00004167"/>
    </source>
</evidence>
<evidence type="ECO:0000313" key="8">
    <source>
        <dbReference type="Proteomes" id="UP000555393"/>
    </source>
</evidence>
<evidence type="ECO:0000256" key="2">
    <source>
        <dbReference type="ARBA" id="ARBA00022692"/>
    </source>
</evidence>
<dbReference type="SUPFAM" id="SSF74653">
    <property type="entry name" value="TolA/TonB C-terminal domain"/>
    <property type="match status" value="1"/>
</dbReference>
<dbReference type="AlphaFoldDB" id="A0A841LZ46"/>
<evidence type="ECO:0000259" key="6">
    <source>
        <dbReference type="PROSITE" id="PS52015"/>
    </source>
</evidence>
<evidence type="ECO:0000256" key="5">
    <source>
        <dbReference type="SAM" id="MobiDB-lite"/>
    </source>
</evidence>
<comment type="caution">
    <text evidence="7">The sequence shown here is derived from an EMBL/GenBank/DDBJ whole genome shotgun (WGS) entry which is preliminary data.</text>
</comment>
<feature type="domain" description="TonB C-terminal" evidence="6">
    <location>
        <begin position="94"/>
        <end position="186"/>
    </location>
</feature>
<feature type="region of interest" description="Disordered" evidence="5">
    <location>
        <begin position="77"/>
        <end position="106"/>
    </location>
</feature>
<feature type="non-terminal residue" evidence="7">
    <location>
        <position position="1"/>
    </location>
</feature>
<comment type="subcellular location">
    <subcellularLocation>
        <location evidence="1">Membrane</location>
        <topology evidence="1">Single-pass membrane protein</topology>
    </subcellularLocation>
</comment>
<organism evidence="7 8">
    <name type="scientific">Paenochrobactrum gallinarii</name>
    <dbReference type="NCBI Taxonomy" id="643673"/>
    <lineage>
        <taxon>Bacteria</taxon>
        <taxon>Pseudomonadati</taxon>
        <taxon>Pseudomonadota</taxon>
        <taxon>Alphaproteobacteria</taxon>
        <taxon>Hyphomicrobiales</taxon>
        <taxon>Brucellaceae</taxon>
        <taxon>Paenochrobactrum</taxon>
    </lineage>
</organism>
<proteinExistence type="predicted"/>
<evidence type="ECO:0000256" key="3">
    <source>
        <dbReference type="ARBA" id="ARBA00022989"/>
    </source>
</evidence>